<proteinExistence type="predicted"/>
<sequence length="257" mass="29696">MTDNRPEFLKMISNSRKGNFDLVLVHKLDRFARNRHDSIGYRMELKKHGVSLASVLEYLDDESPESLILESVLEAMAEYYSKNLAREVNKGMRENALKGLHTGGTHPLGFDLNPKTKTLVINEKEAEAIRLIFRMFLEGNGYGKIIDALNNKGYKTKNEKNFGSNSIHTIVRNEKYIGNYIFNKLVSKDARGKRNSNAYKEPEEIIRIAEIIPKIIEPDDFYRVQRKIASRKQYRAANNTNEVYLLSGKIRCWRSFC</sequence>
<reference evidence="3" key="1">
    <citation type="submission" date="2019-08" db="EMBL/GenBank/DDBJ databases">
        <authorList>
            <person name="Kucharzyk K."/>
            <person name="Murdoch R.W."/>
            <person name="Higgins S."/>
            <person name="Loffler F."/>
        </authorList>
    </citation>
    <scope>NUCLEOTIDE SEQUENCE</scope>
</reference>
<gene>
    <name evidence="3" type="ORF">SDC9_136478</name>
</gene>
<dbReference type="EMBL" id="VSSQ01036805">
    <property type="protein sequence ID" value="MPM89369.1"/>
    <property type="molecule type" value="Genomic_DNA"/>
</dbReference>
<dbReference type="InterPro" id="IPR050639">
    <property type="entry name" value="SSR_resolvase"/>
</dbReference>
<evidence type="ECO:0000313" key="3">
    <source>
        <dbReference type="EMBL" id="MPM89369.1"/>
    </source>
</evidence>
<organism evidence="3">
    <name type="scientific">bioreactor metagenome</name>
    <dbReference type="NCBI Taxonomy" id="1076179"/>
    <lineage>
        <taxon>unclassified sequences</taxon>
        <taxon>metagenomes</taxon>
        <taxon>ecological metagenomes</taxon>
    </lineage>
</organism>
<evidence type="ECO:0000259" key="2">
    <source>
        <dbReference type="PROSITE" id="PS51737"/>
    </source>
</evidence>
<dbReference type="Pfam" id="PF00239">
    <property type="entry name" value="Resolvase"/>
    <property type="match status" value="1"/>
</dbReference>
<evidence type="ECO:0000259" key="1">
    <source>
        <dbReference type="PROSITE" id="PS51736"/>
    </source>
</evidence>
<dbReference type="SUPFAM" id="SSF53041">
    <property type="entry name" value="Resolvase-like"/>
    <property type="match status" value="1"/>
</dbReference>
<dbReference type="PROSITE" id="PS51736">
    <property type="entry name" value="RECOMBINASES_3"/>
    <property type="match status" value="1"/>
</dbReference>
<dbReference type="PANTHER" id="PTHR30461:SF23">
    <property type="entry name" value="DNA RECOMBINASE-RELATED"/>
    <property type="match status" value="1"/>
</dbReference>
<comment type="caution">
    <text evidence="3">The sequence shown here is derived from an EMBL/GenBank/DDBJ whole genome shotgun (WGS) entry which is preliminary data.</text>
</comment>
<dbReference type="InterPro" id="IPR011109">
    <property type="entry name" value="DNA_bind_recombinase_dom"/>
</dbReference>
<feature type="domain" description="Recombinase" evidence="2">
    <location>
        <begin position="107"/>
        <end position="235"/>
    </location>
</feature>
<dbReference type="Gene3D" id="3.90.1750.20">
    <property type="entry name" value="Putative Large Serine Recombinase, Chain B, Domain 2"/>
    <property type="match status" value="1"/>
</dbReference>
<accession>A0A645DJ81</accession>
<dbReference type="PROSITE" id="PS51737">
    <property type="entry name" value="RECOMBINASE_DNA_BIND"/>
    <property type="match status" value="1"/>
</dbReference>
<feature type="domain" description="Resolvase/invertase-type recombinase catalytic" evidence="1">
    <location>
        <begin position="1"/>
        <end position="99"/>
    </location>
</feature>
<dbReference type="AlphaFoldDB" id="A0A645DJ81"/>
<dbReference type="InterPro" id="IPR006119">
    <property type="entry name" value="Resolv_N"/>
</dbReference>
<dbReference type="SMART" id="SM00857">
    <property type="entry name" value="Resolvase"/>
    <property type="match status" value="1"/>
</dbReference>
<dbReference type="InterPro" id="IPR036162">
    <property type="entry name" value="Resolvase-like_N_sf"/>
</dbReference>
<dbReference type="Gene3D" id="3.40.50.1390">
    <property type="entry name" value="Resolvase, N-terminal catalytic domain"/>
    <property type="match status" value="1"/>
</dbReference>
<protein>
    <submittedName>
        <fullName evidence="3">Uncharacterized protein</fullName>
    </submittedName>
</protein>
<dbReference type="CDD" id="cd00338">
    <property type="entry name" value="Ser_Recombinase"/>
    <property type="match status" value="1"/>
</dbReference>
<dbReference type="Pfam" id="PF07508">
    <property type="entry name" value="Recombinase"/>
    <property type="match status" value="1"/>
</dbReference>
<dbReference type="InterPro" id="IPR038109">
    <property type="entry name" value="DNA_bind_recomb_sf"/>
</dbReference>
<dbReference type="GO" id="GO:0000150">
    <property type="term" value="F:DNA strand exchange activity"/>
    <property type="evidence" value="ECO:0007669"/>
    <property type="project" value="InterPro"/>
</dbReference>
<dbReference type="GO" id="GO:0003677">
    <property type="term" value="F:DNA binding"/>
    <property type="evidence" value="ECO:0007669"/>
    <property type="project" value="InterPro"/>
</dbReference>
<name>A0A645DJ81_9ZZZZ</name>
<dbReference type="PANTHER" id="PTHR30461">
    <property type="entry name" value="DNA-INVERTASE FROM LAMBDOID PROPHAGE"/>
    <property type="match status" value="1"/>
</dbReference>